<proteinExistence type="predicted"/>
<dbReference type="PANTHER" id="PTHR11538">
    <property type="entry name" value="PHENYLALANYL-TRNA SYNTHETASE"/>
    <property type="match status" value="1"/>
</dbReference>
<feature type="compositionally biased region" description="Acidic residues" evidence="2">
    <location>
        <begin position="351"/>
        <end position="363"/>
    </location>
</feature>
<reference evidence="4 5" key="1">
    <citation type="submission" date="2020-12" db="EMBL/GenBank/DDBJ databases">
        <title>Metabolic potential, ecology and presence of endohyphal bacteria is reflected in genomic diversity of Mucoromycotina.</title>
        <authorList>
            <person name="Muszewska A."/>
            <person name="Okrasinska A."/>
            <person name="Steczkiewicz K."/>
            <person name="Drgas O."/>
            <person name="Orlowska M."/>
            <person name="Perlinska-Lenart U."/>
            <person name="Aleksandrzak-Piekarczyk T."/>
            <person name="Szatraj K."/>
            <person name="Zielenkiewicz U."/>
            <person name="Pilsyk S."/>
            <person name="Malc E."/>
            <person name="Mieczkowski P."/>
            <person name="Kruszewska J.S."/>
            <person name="Biernat P."/>
            <person name="Pawlowska J."/>
        </authorList>
    </citation>
    <scope>NUCLEOTIDE SEQUENCE [LARGE SCALE GENOMIC DNA]</scope>
    <source>
        <strain evidence="4 5">CBS 142.35</strain>
    </source>
</reference>
<feature type="coiled-coil region" evidence="1">
    <location>
        <begin position="5"/>
        <end position="44"/>
    </location>
</feature>
<evidence type="ECO:0000256" key="1">
    <source>
        <dbReference type="SAM" id="Coils"/>
    </source>
</evidence>
<dbReference type="GO" id="GO:0070042">
    <property type="term" value="F:rRNA (uridine-N3-)-methyltransferase activity"/>
    <property type="evidence" value="ECO:0007669"/>
    <property type="project" value="InterPro"/>
</dbReference>
<evidence type="ECO:0000313" key="4">
    <source>
        <dbReference type="EMBL" id="KAG2226583.1"/>
    </source>
</evidence>
<gene>
    <name evidence="4" type="ORF">INT45_005069</name>
</gene>
<dbReference type="Proteomes" id="UP000646827">
    <property type="component" value="Unassembled WGS sequence"/>
</dbReference>
<dbReference type="GO" id="GO:0005737">
    <property type="term" value="C:cytoplasm"/>
    <property type="evidence" value="ECO:0007669"/>
    <property type="project" value="TreeGrafter"/>
</dbReference>
<dbReference type="AlphaFoldDB" id="A0A8H7VRY8"/>
<dbReference type="Pfam" id="PF10354">
    <property type="entry name" value="BMT5-like"/>
    <property type="match status" value="1"/>
</dbReference>
<feature type="region of interest" description="Disordered" evidence="2">
    <location>
        <begin position="313"/>
        <end position="370"/>
    </location>
</feature>
<name>A0A8H7VRY8_9FUNG</name>
<accession>A0A8H7VRY8</accession>
<protein>
    <recommendedName>
        <fullName evidence="3">25S rRNA (uridine-N(3))-methyltransferase BMT5-like domain-containing protein</fullName>
    </recommendedName>
</protein>
<evidence type="ECO:0000259" key="3">
    <source>
        <dbReference type="Pfam" id="PF10354"/>
    </source>
</evidence>
<feature type="domain" description="25S rRNA (uridine-N(3))-methyltransferase BMT5-like" evidence="3">
    <location>
        <begin position="62"/>
        <end position="278"/>
    </location>
</feature>
<comment type="caution">
    <text evidence="4">The sequence shown here is derived from an EMBL/GenBank/DDBJ whole genome shotgun (WGS) entry which is preliminary data.</text>
</comment>
<sequence length="370" mass="42697">MPPKKKKLKTSLNNVLNAAQKMQKEKHKQQVREAQLAKVKQKQKVHPQHGRKPNYNKLDRVLLIGEGNFSFARSLAENYMQENTGQIIATCYDSEQVLIEKYGDEVKNNLVKLKELGVTVLFDIDGTKLHKYKDLRKNRYTRIIFNFPHAGAGIKDQDHNVRANQKLLNEFFSSAMPLLSTEGETSRFHPIKNQQQEEQQNEDEDEKELLEGFVPEIDDQEEEELEPLPEGEMHVTIKTCKPYNLWDVRSLAKTTGRLAIKTTFPFHPDIYPGYEHRRTLGFKEGVSKGENAEIIKSDPKTFVVVRKSAMEADVEKSKQGAIKRKKELQRRALIGKKKRKQQHLARKGESSDDDDDDDDDFGVDDYNVHI</sequence>
<evidence type="ECO:0000313" key="5">
    <source>
        <dbReference type="Proteomes" id="UP000646827"/>
    </source>
</evidence>
<dbReference type="GO" id="GO:0070475">
    <property type="term" value="P:rRNA base methylation"/>
    <property type="evidence" value="ECO:0007669"/>
    <property type="project" value="InterPro"/>
</dbReference>
<evidence type="ECO:0000256" key="2">
    <source>
        <dbReference type="SAM" id="MobiDB-lite"/>
    </source>
</evidence>
<dbReference type="PANTHER" id="PTHR11538:SF26">
    <property type="entry name" value="FERREDOXIN-FOLD ANTICODON-BINDING DOMAIN-CONTAINING PROTEIN 1"/>
    <property type="match status" value="1"/>
</dbReference>
<dbReference type="EMBL" id="JAEPRB010000015">
    <property type="protein sequence ID" value="KAG2226583.1"/>
    <property type="molecule type" value="Genomic_DNA"/>
</dbReference>
<organism evidence="4 5">
    <name type="scientific">Circinella minor</name>
    <dbReference type="NCBI Taxonomy" id="1195481"/>
    <lineage>
        <taxon>Eukaryota</taxon>
        <taxon>Fungi</taxon>
        <taxon>Fungi incertae sedis</taxon>
        <taxon>Mucoromycota</taxon>
        <taxon>Mucoromycotina</taxon>
        <taxon>Mucoromycetes</taxon>
        <taxon>Mucorales</taxon>
        <taxon>Lichtheimiaceae</taxon>
        <taxon>Circinella</taxon>
    </lineage>
</organism>
<dbReference type="InterPro" id="IPR019446">
    <property type="entry name" value="BMT5-like"/>
</dbReference>
<keyword evidence="5" id="KW-1185">Reference proteome</keyword>
<dbReference type="OrthoDB" id="273345at2759"/>
<feature type="compositionally biased region" description="Basic residues" evidence="2">
    <location>
        <begin position="321"/>
        <end position="345"/>
    </location>
</feature>
<keyword evidence="1" id="KW-0175">Coiled coil</keyword>